<proteinExistence type="predicted"/>
<dbReference type="InterPro" id="IPR029044">
    <property type="entry name" value="Nucleotide-diphossugar_trans"/>
</dbReference>
<dbReference type="SUPFAM" id="SSF53448">
    <property type="entry name" value="Nucleotide-diphospho-sugar transferases"/>
    <property type="match status" value="1"/>
</dbReference>
<reference evidence="2 3" key="1">
    <citation type="journal article" date="2016" name="Nat. Commun.">
        <title>Thousands of microbial genomes shed light on interconnected biogeochemical processes in an aquifer system.</title>
        <authorList>
            <person name="Anantharaman K."/>
            <person name="Brown C.T."/>
            <person name="Hug L.A."/>
            <person name="Sharon I."/>
            <person name="Castelle C.J."/>
            <person name="Probst A.J."/>
            <person name="Thomas B.C."/>
            <person name="Singh A."/>
            <person name="Wilkins M.J."/>
            <person name="Karaoz U."/>
            <person name="Brodie E.L."/>
            <person name="Williams K.H."/>
            <person name="Hubbard S.S."/>
            <person name="Banfield J.F."/>
        </authorList>
    </citation>
    <scope>NUCLEOTIDE SEQUENCE [LARGE SCALE GENOMIC DNA]</scope>
</reference>
<dbReference type="AlphaFoldDB" id="A0A1F7S4H8"/>
<organism evidence="2 3">
    <name type="scientific">Candidatus Schekmanbacteria bacterium RBG_13_48_7</name>
    <dbReference type="NCBI Taxonomy" id="1817878"/>
    <lineage>
        <taxon>Bacteria</taxon>
        <taxon>Candidatus Schekmaniibacteriota</taxon>
    </lineage>
</organism>
<dbReference type="CDD" id="cd04186">
    <property type="entry name" value="GT_2_like_c"/>
    <property type="match status" value="1"/>
</dbReference>
<dbReference type="EMBL" id="MGDD01000032">
    <property type="protein sequence ID" value="OGL48725.1"/>
    <property type="molecule type" value="Genomic_DNA"/>
</dbReference>
<name>A0A1F7S4H8_9BACT</name>
<evidence type="ECO:0000259" key="1">
    <source>
        <dbReference type="Pfam" id="PF00535"/>
    </source>
</evidence>
<gene>
    <name evidence="2" type="ORF">A2161_05595</name>
</gene>
<feature type="domain" description="Glycosyltransferase 2-like" evidence="1">
    <location>
        <begin position="21"/>
        <end position="183"/>
    </location>
</feature>
<comment type="caution">
    <text evidence="2">The sequence shown here is derived from an EMBL/GenBank/DDBJ whole genome shotgun (WGS) entry which is preliminary data.</text>
</comment>
<accession>A0A1F7S4H8</accession>
<evidence type="ECO:0000313" key="3">
    <source>
        <dbReference type="Proteomes" id="UP000179266"/>
    </source>
</evidence>
<sequence>MSTNRLKYTPTEFSQRQSLISVIIISWNTCDMTLQCIDSVVDSLKTSKLQNEIILVDNASEDNTVSEVAEKFPFVIIIRNPENFGFAKAVNKGIHISSGNKILLINSDIVIQNAIVSKLVTVLENNPECGIVGPALYSDDTLSHIEHSYFTKYPNGWDFIWDVLIGFRLRNRALRFKYPVYIPINSENSCNTKLELQNSTKVCALSGALLLIRKEVFETIGYFDEDYYFYFEDIDYCKRANQYGWDILYVPEVSVIHFHNGSVKKRIDKQKIYFNSFYLYLKKQKRIIPLYLIKLLRKILP</sequence>
<evidence type="ECO:0000313" key="2">
    <source>
        <dbReference type="EMBL" id="OGL48725.1"/>
    </source>
</evidence>
<protein>
    <recommendedName>
        <fullName evidence="1">Glycosyltransferase 2-like domain-containing protein</fullName>
    </recommendedName>
</protein>
<dbReference type="PANTHER" id="PTHR43179:SF7">
    <property type="entry name" value="RHAMNOSYLTRANSFERASE WBBL"/>
    <property type="match status" value="1"/>
</dbReference>
<dbReference type="Proteomes" id="UP000179266">
    <property type="component" value="Unassembled WGS sequence"/>
</dbReference>
<dbReference type="Gene3D" id="3.90.550.10">
    <property type="entry name" value="Spore Coat Polysaccharide Biosynthesis Protein SpsA, Chain A"/>
    <property type="match status" value="1"/>
</dbReference>
<dbReference type="PANTHER" id="PTHR43179">
    <property type="entry name" value="RHAMNOSYLTRANSFERASE WBBL"/>
    <property type="match status" value="1"/>
</dbReference>
<dbReference type="InterPro" id="IPR001173">
    <property type="entry name" value="Glyco_trans_2-like"/>
</dbReference>
<dbReference type="Pfam" id="PF00535">
    <property type="entry name" value="Glycos_transf_2"/>
    <property type="match status" value="1"/>
</dbReference>